<feature type="domain" description="RING-type" evidence="6">
    <location>
        <begin position="66"/>
        <end position="108"/>
    </location>
</feature>
<dbReference type="UniPathway" id="UPA00143"/>
<sequence>MELNQIADLLKDIHNMIDNNYLIGNEEIIIDIKDPSIFKNNNFIKNLGPYKQIKKDDELLKNDIKCSICCQNFKEGEYKRNLPLCNHVFHKKCIDKWLKNKKECPICRCDYSCLE</sequence>
<dbReference type="GO" id="GO:0008270">
    <property type="term" value="F:zinc ion binding"/>
    <property type="evidence" value="ECO:0007669"/>
    <property type="project" value="UniProtKB-KW"/>
</dbReference>
<accession>A0A5E8CMD1</accession>
<keyword evidence="5" id="KW-0472">Membrane</keyword>
<dbReference type="GO" id="GO:0016567">
    <property type="term" value="P:protein ubiquitination"/>
    <property type="evidence" value="ECO:0007669"/>
    <property type="project" value="UniProtKB-UniPathway"/>
</dbReference>
<dbReference type="Pfam" id="PF13639">
    <property type="entry name" value="zf-RING_2"/>
    <property type="match status" value="1"/>
</dbReference>
<dbReference type="InterPro" id="IPR013083">
    <property type="entry name" value="Znf_RING/FYVE/PHD"/>
</dbReference>
<reference evidence="7" key="1">
    <citation type="submission" date="2019-09" db="EMBL/GenBank/DDBJ databases">
        <authorList>
            <person name="Needham M D."/>
        </authorList>
    </citation>
    <scope>NUCLEOTIDE SEQUENCE</scope>
</reference>
<evidence type="ECO:0000256" key="4">
    <source>
        <dbReference type="ARBA" id="ARBA00022833"/>
    </source>
</evidence>
<dbReference type="PROSITE" id="PS50089">
    <property type="entry name" value="ZF_RING_2"/>
    <property type="match status" value="1"/>
</dbReference>
<protein>
    <submittedName>
        <fullName evidence="7">Ring finger domain</fullName>
    </submittedName>
</protein>
<dbReference type="PANTHER" id="PTHR46151:SF18">
    <property type="entry name" value="NEP1-INTERACTING PROTEIN-LIKE 2"/>
    <property type="match status" value="1"/>
</dbReference>
<keyword evidence="4" id="KW-0862">Zinc</keyword>
<dbReference type="AlphaFoldDB" id="A0A5E8CMD1"/>
<name>A0A5E8CMD1_9ZZZZ</name>
<proteinExistence type="predicted"/>
<organism evidence="7">
    <name type="scientific">seawater metagenome</name>
    <dbReference type="NCBI Taxonomy" id="1561972"/>
    <lineage>
        <taxon>unclassified sequences</taxon>
        <taxon>metagenomes</taxon>
        <taxon>ecological metagenomes</taxon>
    </lineage>
</organism>
<dbReference type="Gene3D" id="3.30.40.10">
    <property type="entry name" value="Zinc/RING finger domain, C3HC4 (zinc finger)"/>
    <property type="match status" value="1"/>
</dbReference>
<evidence type="ECO:0000256" key="5">
    <source>
        <dbReference type="ARBA" id="ARBA00023136"/>
    </source>
</evidence>
<dbReference type="GO" id="GO:0016020">
    <property type="term" value="C:membrane"/>
    <property type="evidence" value="ECO:0007669"/>
    <property type="project" value="UniProtKB-SubCell"/>
</dbReference>
<evidence type="ECO:0000313" key="7">
    <source>
        <dbReference type="EMBL" id="VVU95090.1"/>
    </source>
</evidence>
<dbReference type="InterPro" id="IPR001841">
    <property type="entry name" value="Znf_RING"/>
</dbReference>
<evidence type="ECO:0000259" key="6">
    <source>
        <dbReference type="PROSITE" id="PS50089"/>
    </source>
</evidence>
<dbReference type="SMART" id="SM00184">
    <property type="entry name" value="RING"/>
    <property type="match status" value="1"/>
</dbReference>
<keyword evidence="3" id="KW-0863">Zinc-finger</keyword>
<dbReference type="PANTHER" id="PTHR46151">
    <property type="entry name" value="NEP1-INTERACTING PROTEIN-LIKE 2"/>
    <property type="match status" value="1"/>
</dbReference>
<evidence type="ECO:0000256" key="2">
    <source>
        <dbReference type="ARBA" id="ARBA00022723"/>
    </source>
</evidence>
<evidence type="ECO:0000256" key="1">
    <source>
        <dbReference type="ARBA" id="ARBA00004370"/>
    </source>
</evidence>
<dbReference type="EMBL" id="CABVLZ010000003">
    <property type="protein sequence ID" value="VVU95090.1"/>
    <property type="molecule type" value="Genomic_DNA"/>
</dbReference>
<evidence type="ECO:0000256" key="3">
    <source>
        <dbReference type="ARBA" id="ARBA00022771"/>
    </source>
</evidence>
<comment type="subcellular location">
    <subcellularLocation>
        <location evidence="1">Membrane</location>
    </subcellularLocation>
</comment>
<gene>
    <name evidence="7" type="ORF">CPAV1605_815</name>
</gene>
<keyword evidence="2" id="KW-0479">Metal-binding</keyword>
<dbReference type="SUPFAM" id="SSF57850">
    <property type="entry name" value="RING/U-box"/>
    <property type="match status" value="1"/>
</dbReference>